<evidence type="ECO:0000256" key="3">
    <source>
        <dbReference type="ARBA" id="ARBA00022801"/>
    </source>
</evidence>
<name>A0A6J5PQU9_9CAUD</name>
<dbReference type="Pfam" id="PF04586">
    <property type="entry name" value="Peptidase_S78"/>
    <property type="match status" value="1"/>
</dbReference>
<evidence type="ECO:0000256" key="4">
    <source>
        <dbReference type="ARBA" id="ARBA00022950"/>
    </source>
</evidence>
<keyword evidence="4" id="KW-0118">Viral capsid assembly</keyword>
<evidence type="ECO:0000313" key="8">
    <source>
        <dbReference type="EMBL" id="CAB4173397.1"/>
    </source>
</evidence>
<evidence type="ECO:0000256" key="5">
    <source>
        <dbReference type="ARBA" id="ARBA00023045"/>
    </source>
</evidence>
<evidence type="ECO:0000313" key="11">
    <source>
        <dbReference type="EMBL" id="CAB4215908.1"/>
    </source>
</evidence>
<evidence type="ECO:0000256" key="2">
    <source>
        <dbReference type="ARBA" id="ARBA00022670"/>
    </source>
</evidence>
<dbReference type="GO" id="GO:0046797">
    <property type="term" value="P:viral procapsid maturation"/>
    <property type="evidence" value="ECO:0007669"/>
    <property type="project" value="UniProtKB-KW"/>
</dbReference>
<reference evidence="8" key="1">
    <citation type="submission" date="2020-05" db="EMBL/GenBank/DDBJ databases">
        <authorList>
            <person name="Chiriac C."/>
            <person name="Salcher M."/>
            <person name="Ghai R."/>
            <person name="Kavagutti S V."/>
        </authorList>
    </citation>
    <scope>NUCLEOTIDE SEQUENCE</scope>
</reference>
<protein>
    <submittedName>
        <fullName evidence="8">Prohead protease</fullName>
    </submittedName>
</protein>
<evidence type="ECO:0000259" key="6">
    <source>
        <dbReference type="Pfam" id="PF04586"/>
    </source>
</evidence>
<dbReference type="GO" id="GO:0006508">
    <property type="term" value="P:proteolysis"/>
    <property type="evidence" value="ECO:0007669"/>
    <property type="project" value="UniProtKB-KW"/>
</dbReference>
<dbReference type="InterPro" id="IPR054613">
    <property type="entry name" value="Peptidase_S78_dom"/>
</dbReference>
<keyword evidence="1" id="KW-1188">Viral release from host cell</keyword>
<keyword evidence="3" id="KW-0378">Hydrolase</keyword>
<gene>
    <name evidence="9" type="ORF">UFOVP1023_52</name>
    <name evidence="10" type="ORF">UFOVP1383_25</name>
    <name evidence="11" type="ORF">UFOVP1477_23</name>
    <name evidence="7" type="ORF">UFOVP848_16</name>
    <name evidence="8" type="ORF">UFOVP945_49</name>
</gene>
<dbReference type="EMBL" id="LR796892">
    <property type="protein sequence ID" value="CAB4173397.1"/>
    <property type="molecule type" value="Genomic_DNA"/>
</dbReference>
<keyword evidence="5" id="KW-1273">Viral capsid maturation</keyword>
<accession>A0A6J5PQU9</accession>
<evidence type="ECO:0000313" key="10">
    <source>
        <dbReference type="EMBL" id="CAB4204040.1"/>
    </source>
</evidence>
<sequence>MTDKPQTKRITLGALEWKSDDPGAFSATFATLNVIDHHGDVTVPGAFEDGKTVAIGGYQHDMMSLPVGKAVLRSDDSRAWVEGKFNLNTQIGRDTYETVKELQDVLEWSYVFTVPEWSVGDFDTDKGPVEVRFLKKIDVWSVDPVLRGAGLNTRTDHVKGYTSSTFADEAAAVLATAEEFAARASSLADVRAKDGRVLSAANVERIGSVADQLKALAASLDELLSTATPPKNDDPADPAALWAGAQHALALAHG</sequence>
<evidence type="ECO:0000256" key="1">
    <source>
        <dbReference type="ARBA" id="ARBA00022612"/>
    </source>
</evidence>
<dbReference type="EMBL" id="LR797339">
    <property type="protein sequence ID" value="CAB4204040.1"/>
    <property type="molecule type" value="Genomic_DNA"/>
</dbReference>
<feature type="domain" description="Prohead serine protease" evidence="6">
    <location>
        <begin position="27"/>
        <end position="157"/>
    </location>
</feature>
<dbReference type="EMBL" id="LR796797">
    <property type="protein sequence ID" value="CAB4166858.1"/>
    <property type="molecule type" value="Genomic_DNA"/>
</dbReference>
<evidence type="ECO:0000313" key="7">
    <source>
        <dbReference type="EMBL" id="CAB4166858.1"/>
    </source>
</evidence>
<dbReference type="GO" id="GO:0008233">
    <property type="term" value="F:peptidase activity"/>
    <property type="evidence" value="ECO:0007669"/>
    <property type="project" value="UniProtKB-KW"/>
</dbReference>
<evidence type="ECO:0000313" key="9">
    <source>
        <dbReference type="EMBL" id="CAB4179693.1"/>
    </source>
</evidence>
<dbReference type="EMBL" id="LR797436">
    <property type="protein sequence ID" value="CAB4215908.1"/>
    <property type="molecule type" value="Genomic_DNA"/>
</dbReference>
<organism evidence="8">
    <name type="scientific">uncultured Caudovirales phage</name>
    <dbReference type="NCBI Taxonomy" id="2100421"/>
    <lineage>
        <taxon>Viruses</taxon>
        <taxon>Duplodnaviria</taxon>
        <taxon>Heunggongvirae</taxon>
        <taxon>Uroviricota</taxon>
        <taxon>Caudoviricetes</taxon>
        <taxon>Peduoviridae</taxon>
        <taxon>Maltschvirus</taxon>
        <taxon>Maltschvirus maltsch</taxon>
    </lineage>
</organism>
<keyword evidence="2 8" id="KW-0645">Protease</keyword>
<dbReference type="EMBL" id="LR796982">
    <property type="protein sequence ID" value="CAB4179693.1"/>
    <property type="molecule type" value="Genomic_DNA"/>
</dbReference>
<proteinExistence type="predicted"/>